<evidence type="ECO:0000313" key="7">
    <source>
        <dbReference type="EMBL" id="QED25783.1"/>
    </source>
</evidence>
<dbReference type="PANTHER" id="PTHR42714:SF6">
    <property type="entry name" value="TRANSLATION INITIATION FACTOR IF-2"/>
    <property type="match status" value="1"/>
</dbReference>
<evidence type="ECO:0000256" key="2">
    <source>
        <dbReference type="ARBA" id="ARBA00022692"/>
    </source>
</evidence>
<gene>
    <name evidence="7" type="primary">rsgA</name>
    <name evidence="7" type="ORF">FRD01_00595</name>
</gene>
<dbReference type="CDD" id="cd00882">
    <property type="entry name" value="Ras_like_GTPase"/>
    <property type="match status" value="1"/>
</dbReference>
<dbReference type="GO" id="GO:0005525">
    <property type="term" value="F:GTP binding"/>
    <property type="evidence" value="ECO:0007669"/>
    <property type="project" value="InterPro"/>
</dbReference>
<dbReference type="OrthoDB" id="9811338at2"/>
<proteinExistence type="predicted"/>
<keyword evidence="4" id="KW-0472">Membrane</keyword>
<evidence type="ECO:0000259" key="6">
    <source>
        <dbReference type="Pfam" id="PF01926"/>
    </source>
</evidence>
<dbReference type="GO" id="GO:0005737">
    <property type="term" value="C:cytoplasm"/>
    <property type="evidence" value="ECO:0007669"/>
    <property type="project" value="TreeGrafter"/>
</dbReference>
<dbReference type="PANTHER" id="PTHR42714">
    <property type="entry name" value="TRNA MODIFICATION GTPASE GTPBP3"/>
    <property type="match status" value="1"/>
</dbReference>
<dbReference type="SUPFAM" id="SSF52540">
    <property type="entry name" value="P-loop containing nucleoside triphosphate hydrolases"/>
    <property type="match status" value="1"/>
</dbReference>
<dbReference type="AlphaFoldDB" id="A0A5B8XP36"/>
<sequence>MRYHKPLQGLYSGKDGIQRPKQSQRVIVSEFANLVAELEELLENIPGTQNLRLELGELRRLILEQRAPRFVLVGRRGSGKSSLVNAIFGQEVAEVGHTKSQTGRGRWWTYESELGNIEILDTRGLQEGSKPEGEDEESSPLESIVASIGERLPDAVLFLVKAKEVDAAIDADIDALLNIRRRLKEEHMPIVAVITHVDELEPKNVRLHEAEDEDPHDIEEKLKRVQEVQRHLDDKIREHAELKKDLVAVIGVSSYMSWKKDGTLRADERWRIEDLVFYLAKELPDEAQVTFARLSRMTRVQRTIAHRLTNVVSGLCGGIAATPLPVADIAPITSLQVSLVAGIAYVSGREMNVKTAAEFMAAMGLNVGIGYGLREVARALLKTLALGPGTAASAAIAAAATYGIGRAATAYFLDGKTIEEAKSEFEDAKEDGPKTT</sequence>
<dbReference type="GO" id="GO:0030488">
    <property type="term" value="P:tRNA methylation"/>
    <property type="evidence" value="ECO:0007669"/>
    <property type="project" value="TreeGrafter"/>
</dbReference>
<feature type="coiled-coil region" evidence="5">
    <location>
        <begin position="218"/>
        <end position="245"/>
    </location>
</feature>
<evidence type="ECO:0000256" key="4">
    <source>
        <dbReference type="ARBA" id="ARBA00023136"/>
    </source>
</evidence>
<reference evidence="7 8" key="1">
    <citation type="submission" date="2019-08" db="EMBL/GenBank/DDBJ databases">
        <authorList>
            <person name="Liang Q."/>
        </authorList>
    </citation>
    <scope>NUCLEOTIDE SEQUENCE [LARGE SCALE GENOMIC DNA]</scope>
    <source>
        <strain evidence="7 8">V1718</strain>
    </source>
</reference>
<accession>A0A5B8XP36</accession>
<dbReference type="InterPro" id="IPR021147">
    <property type="entry name" value="DUF697"/>
</dbReference>
<keyword evidence="3" id="KW-1133">Transmembrane helix</keyword>
<dbReference type="KEGG" id="bbae:FRD01_00595"/>
<dbReference type="GO" id="GO:0016020">
    <property type="term" value="C:membrane"/>
    <property type="evidence" value="ECO:0007669"/>
    <property type="project" value="UniProtKB-SubCell"/>
</dbReference>
<dbReference type="InterPro" id="IPR006073">
    <property type="entry name" value="GTP-bd"/>
</dbReference>
<dbReference type="EMBL" id="CP042467">
    <property type="protein sequence ID" value="QED25783.1"/>
    <property type="molecule type" value="Genomic_DNA"/>
</dbReference>
<protein>
    <submittedName>
        <fullName evidence="7">GTPase RsgA</fullName>
    </submittedName>
</protein>
<keyword evidence="2" id="KW-0812">Transmembrane</keyword>
<evidence type="ECO:0000256" key="1">
    <source>
        <dbReference type="ARBA" id="ARBA00004141"/>
    </source>
</evidence>
<evidence type="ECO:0000256" key="3">
    <source>
        <dbReference type="ARBA" id="ARBA00022989"/>
    </source>
</evidence>
<keyword evidence="5" id="KW-0175">Coiled coil</keyword>
<feature type="domain" description="G" evidence="6">
    <location>
        <begin position="70"/>
        <end position="194"/>
    </location>
</feature>
<evidence type="ECO:0000313" key="8">
    <source>
        <dbReference type="Proteomes" id="UP000321595"/>
    </source>
</evidence>
<evidence type="ECO:0000256" key="5">
    <source>
        <dbReference type="SAM" id="Coils"/>
    </source>
</evidence>
<keyword evidence="8" id="KW-1185">Reference proteome</keyword>
<dbReference type="InterPro" id="IPR027417">
    <property type="entry name" value="P-loop_NTPase"/>
</dbReference>
<dbReference type="Proteomes" id="UP000321595">
    <property type="component" value="Chromosome"/>
</dbReference>
<dbReference type="Gene3D" id="3.40.50.300">
    <property type="entry name" value="P-loop containing nucleotide triphosphate hydrolases"/>
    <property type="match status" value="1"/>
</dbReference>
<name>A0A5B8XP36_9DELT</name>
<organism evidence="7 8">
    <name type="scientific">Microvenator marinus</name>
    <dbReference type="NCBI Taxonomy" id="2600177"/>
    <lineage>
        <taxon>Bacteria</taxon>
        <taxon>Deltaproteobacteria</taxon>
        <taxon>Bradymonadales</taxon>
        <taxon>Microvenatoraceae</taxon>
        <taxon>Microvenator</taxon>
    </lineage>
</organism>
<dbReference type="Pfam" id="PF05128">
    <property type="entry name" value="DUF697"/>
    <property type="match status" value="1"/>
</dbReference>
<dbReference type="Pfam" id="PF01926">
    <property type="entry name" value="MMR_HSR1"/>
    <property type="match status" value="1"/>
</dbReference>
<comment type="subcellular location">
    <subcellularLocation>
        <location evidence="1">Membrane</location>
        <topology evidence="1">Multi-pass membrane protein</topology>
    </subcellularLocation>
</comment>
<dbReference type="GO" id="GO:0002098">
    <property type="term" value="P:tRNA wobble uridine modification"/>
    <property type="evidence" value="ECO:0007669"/>
    <property type="project" value="TreeGrafter"/>
</dbReference>